<dbReference type="Proteomes" id="UP000320421">
    <property type="component" value="Chromosome"/>
</dbReference>
<organism evidence="1 2">
    <name type="scientific">Gimesia chilikensis</name>
    <dbReference type="NCBI Taxonomy" id="2605989"/>
    <lineage>
        <taxon>Bacteria</taxon>
        <taxon>Pseudomonadati</taxon>
        <taxon>Planctomycetota</taxon>
        <taxon>Planctomycetia</taxon>
        <taxon>Planctomycetales</taxon>
        <taxon>Planctomycetaceae</taxon>
        <taxon>Gimesia</taxon>
    </lineage>
</organism>
<evidence type="ECO:0000313" key="1">
    <source>
        <dbReference type="EMBL" id="QDT18445.1"/>
    </source>
</evidence>
<gene>
    <name evidence="1" type="ORF">HG66A1_02060</name>
</gene>
<dbReference type="EMBL" id="CP036266">
    <property type="protein sequence ID" value="QDT18445.1"/>
    <property type="molecule type" value="Genomic_DNA"/>
</dbReference>
<evidence type="ECO:0000313" key="2">
    <source>
        <dbReference type="Proteomes" id="UP000320421"/>
    </source>
</evidence>
<dbReference type="OrthoDB" id="9182124at2"/>
<name>A0A517PGG0_9PLAN</name>
<accession>A0A517PGG0</accession>
<sequence>MDSQEINDWMSFCEHKRSFELDHFSSMFMELYLESLTEKEKSDLETVFSYIPNKSRILDKMFRLDFRADDKTENEITNLVLQDLKEKRRIIDSPSLIQAMDYGVNAIMSDEEKFAEYAGCELNCLFYHDMANYFVQHLSKNDVKFRALSNAFYGLASNAHLQWALTCDLLNLDLSFDNYFELYLIGVDYAISEKGIYVINYRELMGNEWA</sequence>
<proteinExistence type="predicted"/>
<keyword evidence="2" id="KW-1185">Reference proteome</keyword>
<dbReference type="RefSeq" id="WP_145179999.1">
    <property type="nucleotide sequence ID" value="NZ_CP036266.1"/>
</dbReference>
<reference evidence="1 2" key="1">
    <citation type="submission" date="2019-02" db="EMBL/GenBank/DDBJ databases">
        <title>Deep-cultivation of Planctomycetes and their phenomic and genomic characterization uncovers novel biology.</title>
        <authorList>
            <person name="Wiegand S."/>
            <person name="Jogler M."/>
            <person name="Boedeker C."/>
            <person name="Pinto D."/>
            <person name="Vollmers J."/>
            <person name="Rivas-Marin E."/>
            <person name="Kohn T."/>
            <person name="Peeters S.H."/>
            <person name="Heuer A."/>
            <person name="Rast P."/>
            <person name="Oberbeckmann S."/>
            <person name="Bunk B."/>
            <person name="Jeske O."/>
            <person name="Meyerdierks A."/>
            <person name="Storesund J.E."/>
            <person name="Kallscheuer N."/>
            <person name="Luecker S."/>
            <person name="Lage O.M."/>
            <person name="Pohl T."/>
            <person name="Merkel B.J."/>
            <person name="Hornburger P."/>
            <person name="Mueller R.-W."/>
            <person name="Bruemmer F."/>
            <person name="Labrenz M."/>
            <person name="Spormann A.M."/>
            <person name="Op den Camp H."/>
            <person name="Overmann J."/>
            <person name="Amann R."/>
            <person name="Jetten M.S.M."/>
            <person name="Mascher T."/>
            <person name="Medema M.H."/>
            <person name="Devos D.P."/>
            <person name="Kaster A.-K."/>
            <person name="Ovreas L."/>
            <person name="Rohde M."/>
            <person name="Galperin M.Y."/>
            <person name="Jogler C."/>
        </authorList>
    </citation>
    <scope>NUCLEOTIDE SEQUENCE [LARGE SCALE GENOMIC DNA]</scope>
    <source>
        <strain evidence="1 2">HG66A1</strain>
    </source>
</reference>
<dbReference type="AlphaFoldDB" id="A0A517PGG0"/>
<protein>
    <submittedName>
        <fullName evidence="1">Uncharacterized protein</fullName>
    </submittedName>
</protein>